<evidence type="ECO:0000256" key="3">
    <source>
        <dbReference type="SAM" id="MobiDB-lite"/>
    </source>
</evidence>
<dbReference type="GO" id="GO:0005634">
    <property type="term" value="C:nucleus"/>
    <property type="evidence" value="ECO:0007669"/>
    <property type="project" value="InterPro"/>
</dbReference>
<feature type="repeat" description="MBT" evidence="2">
    <location>
        <begin position="225"/>
        <end position="325"/>
    </location>
</feature>
<dbReference type="InterPro" id="IPR050548">
    <property type="entry name" value="PcG_chromatin_remod_factors"/>
</dbReference>
<keyword evidence="5" id="KW-1185">Reference proteome</keyword>
<sequence length="664" mass="75008">MQLKESDPLDGMESNDDNNICGESSHSDDTTGGGRMYDDLDDVEMLSVSRPDKFELGGGAKNGKTGLRFQTIEVNGNPVWVLDDRSLRKDIDHCLTCGSYALRQEFFKPHYCVEACYLSSPQWMEEQQQLNAPIKLFKCPALPSEPNPFRIGQMMEAIDPENQSLFCVVSIAEIQGWRLKLHFEGFCDQFDFWVDCDSLNIFPPGWCAEIGFFLQPPGDFIGKTFNWHSYLVRKCRDPAPRNFFQITKENDTVEPDILGTKLEAVDIRANNLIICVATVTKVMGHRFLVHFDSWDNIYDYWADLSSPFVFPIGYCERNRIFLTPPNGYENFNWERYLSETNAAFMPSHLFQPLPPVGFKRGMRIESVDLKNPRLIRPAVIHSTEGHLITIRYEGWPDLFDCKMNELSSDLHPVGYCETTGHVLEHVPKTSKVICPNLCGWKGNVLDPTQLTHCSKAECPYLMEKERVERVVILIPPGSSGASPIMHPPHVLPGLALTGSACPSPTSILPTAFLKQTMTVGSSSSSSSAAKKVKREDILAKMMILAQTVLKEERPPPYLFDEELDDLTPIIVRDWDVDQTHDFVSSLPNCGELAKSLREQLVDGDALLLLSKKDFIGMSHTIHWMKLYYALTVIRSRTIEPSPDISLQTTDELTPESETDFPLHA</sequence>
<organism evidence="4 5">
    <name type="scientific">Folsomia candida</name>
    <name type="common">Springtail</name>
    <dbReference type="NCBI Taxonomy" id="158441"/>
    <lineage>
        <taxon>Eukaryota</taxon>
        <taxon>Metazoa</taxon>
        <taxon>Ecdysozoa</taxon>
        <taxon>Arthropoda</taxon>
        <taxon>Hexapoda</taxon>
        <taxon>Collembola</taxon>
        <taxon>Entomobryomorpha</taxon>
        <taxon>Isotomoidea</taxon>
        <taxon>Isotomidae</taxon>
        <taxon>Proisotominae</taxon>
        <taxon>Folsomia</taxon>
    </lineage>
</organism>
<dbReference type="PANTHER" id="PTHR12247">
    <property type="entry name" value="POLYCOMB GROUP PROTEIN"/>
    <property type="match status" value="1"/>
</dbReference>
<comment type="caution">
    <text evidence="4">The sequence shown here is derived from an EMBL/GenBank/DDBJ whole genome shotgun (WGS) entry which is preliminary data.</text>
</comment>
<dbReference type="OrthoDB" id="8188861at2759"/>
<dbReference type="PROSITE" id="PS51079">
    <property type="entry name" value="MBT"/>
    <property type="match status" value="3"/>
</dbReference>
<keyword evidence="1" id="KW-0677">Repeat</keyword>
<dbReference type="PANTHER" id="PTHR12247:SF131">
    <property type="entry name" value="LD05287P"/>
    <property type="match status" value="1"/>
</dbReference>
<dbReference type="GO" id="GO:0042393">
    <property type="term" value="F:histone binding"/>
    <property type="evidence" value="ECO:0007669"/>
    <property type="project" value="TreeGrafter"/>
</dbReference>
<evidence type="ECO:0000313" key="4">
    <source>
        <dbReference type="EMBL" id="OXA56943.1"/>
    </source>
</evidence>
<proteinExistence type="predicted"/>
<feature type="region of interest" description="Disordered" evidence="3">
    <location>
        <begin position="643"/>
        <end position="664"/>
    </location>
</feature>
<feature type="region of interest" description="Disordered" evidence="3">
    <location>
        <begin position="1"/>
        <end position="38"/>
    </location>
</feature>
<feature type="repeat" description="MBT" evidence="2">
    <location>
        <begin position="331"/>
        <end position="426"/>
    </location>
</feature>
<dbReference type="SUPFAM" id="SSF47769">
    <property type="entry name" value="SAM/Pointed domain"/>
    <property type="match status" value="1"/>
</dbReference>
<dbReference type="STRING" id="158441.A0A226EH05"/>
<name>A0A226EH05_FOLCA</name>
<protein>
    <submittedName>
        <fullName evidence="4">Lethal(3)malignant brain tumor-like protein 3</fullName>
    </submittedName>
</protein>
<feature type="repeat" description="MBT" evidence="2">
    <location>
        <begin position="118"/>
        <end position="217"/>
    </location>
</feature>
<dbReference type="Pfam" id="PF02820">
    <property type="entry name" value="MBT"/>
    <property type="match status" value="3"/>
</dbReference>
<dbReference type="SMART" id="SM00561">
    <property type="entry name" value="MBT"/>
    <property type="match status" value="3"/>
</dbReference>
<dbReference type="SUPFAM" id="SSF63748">
    <property type="entry name" value="Tudor/PWWP/MBT"/>
    <property type="match status" value="3"/>
</dbReference>
<gene>
    <name evidence="4" type="ORF">Fcan01_06717</name>
</gene>
<evidence type="ECO:0000256" key="1">
    <source>
        <dbReference type="ARBA" id="ARBA00022737"/>
    </source>
</evidence>
<dbReference type="OMA" id="ANEQSHN"/>
<dbReference type="Gene3D" id="2.30.30.140">
    <property type="match status" value="3"/>
</dbReference>
<dbReference type="InterPro" id="IPR004092">
    <property type="entry name" value="Mbt"/>
</dbReference>
<dbReference type="GO" id="GO:0003682">
    <property type="term" value="F:chromatin binding"/>
    <property type="evidence" value="ECO:0007669"/>
    <property type="project" value="TreeGrafter"/>
</dbReference>
<dbReference type="GO" id="GO:0045892">
    <property type="term" value="P:negative regulation of DNA-templated transcription"/>
    <property type="evidence" value="ECO:0007669"/>
    <property type="project" value="TreeGrafter"/>
</dbReference>
<reference evidence="4 5" key="1">
    <citation type="submission" date="2015-12" db="EMBL/GenBank/DDBJ databases">
        <title>The genome of Folsomia candida.</title>
        <authorList>
            <person name="Faddeeva A."/>
            <person name="Derks M.F."/>
            <person name="Anvar Y."/>
            <person name="Smit S."/>
            <person name="Van Straalen N."/>
            <person name="Roelofs D."/>
        </authorList>
    </citation>
    <scope>NUCLEOTIDE SEQUENCE [LARGE SCALE GENOMIC DNA]</scope>
    <source>
        <strain evidence="4 5">VU population</strain>
        <tissue evidence="4">Whole body</tissue>
    </source>
</reference>
<dbReference type="AlphaFoldDB" id="A0A226EH05"/>
<dbReference type="InterPro" id="IPR013761">
    <property type="entry name" value="SAM/pointed_sf"/>
</dbReference>
<dbReference type="Gene3D" id="1.10.150.50">
    <property type="entry name" value="Transcription Factor, Ets-1"/>
    <property type="match status" value="1"/>
</dbReference>
<dbReference type="EMBL" id="LNIX01000003">
    <property type="protein sequence ID" value="OXA56943.1"/>
    <property type="molecule type" value="Genomic_DNA"/>
</dbReference>
<evidence type="ECO:0000256" key="2">
    <source>
        <dbReference type="PROSITE-ProRule" id="PRU00459"/>
    </source>
</evidence>
<accession>A0A226EH05</accession>
<evidence type="ECO:0000313" key="5">
    <source>
        <dbReference type="Proteomes" id="UP000198287"/>
    </source>
</evidence>
<dbReference type="Proteomes" id="UP000198287">
    <property type="component" value="Unassembled WGS sequence"/>
</dbReference>